<dbReference type="AlphaFoldDB" id="A0A1X2GJN5"/>
<dbReference type="OrthoDB" id="2441642at2759"/>
<reference evidence="2 3" key="1">
    <citation type="submission" date="2016-07" db="EMBL/GenBank/DDBJ databases">
        <title>Pervasive Adenine N6-methylation of Active Genes in Fungi.</title>
        <authorList>
            <consortium name="DOE Joint Genome Institute"/>
            <person name="Mondo S.J."/>
            <person name="Dannebaum R.O."/>
            <person name="Kuo R.C."/>
            <person name="Labutti K."/>
            <person name="Haridas S."/>
            <person name="Kuo A."/>
            <person name="Salamov A."/>
            <person name="Ahrendt S.R."/>
            <person name="Lipzen A."/>
            <person name="Sullivan W."/>
            <person name="Andreopoulos W.B."/>
            <person name="Clum A."/>
            <person name="Lindquist E."/>
            <person name="Daum C."/>
            <person name="Ramamoorthy G.K."/>
            <person name="Gryganskyi A."/>
            <person name="Culley D."/>
            <person name="Magnuson J.K."/>
            <person name="James T.Y."/>
            <person name="O'Malley M.A."/>
            <person name="Stajich J.E."/>
            <person name="Spatafora J.W."/>
            <person name="Visel A."/>
            <person name="Grigoriev I.V."/>
        </authorList>
    </citation>
    <scope>NUCLEOTIDE SEQUENCE [LARGE SCALE GENOMIC DNA]</scope>
    <source>
        <strain evidence="2 3">NRRL 3301</strain>
    </source>
</reference>
<gene>
    <name evidence="2" type="ORF">DM01DRAFT_1320775</name>
</gene>
<protein>
    <recommendedName>
        <fullName evidence="4">Opi1-domain-containing protein</fullName>
    </recommendedName>
</protein>
<accession>A0A1X2GJN5</accession>
<dbReference type="Proteomes" id="UP000242146">
    <property type="component" value="Unassembled WGS sequence"/>
</dbReference>
<name>A0A1X2GJN5_9FUNG</name>
<feature type="compositionally biased region" description="Low complexity" evidence="1">
    <location>
        <begin position="45"/>
        <end position="67"/>
    </location>
</feature>
<sequence length="456" mass="49411">MSQSPMSITQLCNIKVETFDANDPDVQLAAAALDDLANAKTKITLPPISTMSSPPSTSPSTPLVSTPAGSIKSARQSFSSDTVSLDDETKQEPFLRRVSNHPIVNSALHAFGTTKATSAKYGNDSTSPVYDKFSSNPMDAESLDEDTVAATTAMARASLNDNEIYRRKQPREDSSLHVKKNSSRTGSRSTSPHRPYTLAPKTPSTIHHHRIAPRSRWKQLVVHAGSGAGTMAAVISEESMKCLKYCLTWLQYAARHIEQQMALLRNVLVSLATGSSSNPSTSSSTSNSTTVATANPAGTLASIRKEVIDTLRKVVSIISTYAGAGLPEQAKASVRNFILALPSRWALLNSSTTQSPLTSPSLGPHTSPEVQDTSIKLLNFGSESVEMLQSVSNVFSDSIDRAELWLDRLHAVGVIRRPTHRQQRRSSNNNQEPEMPMEPIREQPSTSVKPESMDTD</sequence>
<dbReference type="InterPro" id="IPR013927">
    <property type="entry name" value="TF_Opi1_Ccg-8"/>
</dbReference>
<dbReference type="EMBL" id="MCGT01000011">
    <property type="protein sequence ID" value="ORX55547.1"/>
    <property type="molecule type" value="Genomic_DNA"/>
</dbReference>
<dbReference type="STRING" id="101127.A0A1X2GJN5"/>
<proteinExistence type="predicted"/>
<keyword evidence="3" id="KW-1185">Reference proteome</keyword>
<feature type="region of interest" description="Disordered" evidence="1">
    <location>
        <begin position="417"/>
        <end position="456"/>
    </location>
</feature>
<organism evidence="2 3">
    <name type="scientific">Hesseltinella vesiculosa</name>
    <dbReference type="NCBI Taxonomy" id="101127"/>
    <lineage>
        <taxon>Eukaryota</taxon>
        <taxon>Fungi</taxon>
        <taxon>Fungi incertae sedis</taxon>
        <taxon>Mucoromycota</taxon>
        <taxon>Mucoromycotina</taxon>
        <taxon>Mucoromycetes</taxon>
        <taxon>Mucorales</taxon>
        <taxon>Cunninghamellaceae</taxon>
        <taxon>Hesseltinella</taxon>
    </lineage>
</organism>
<feature type="compositionally biased region" description="Basic and acidic residues" evidence="1">
    <location>
        <begin position="163"/>
        <end position="176"/>
    </location>
</feature>
<dbReference type="PANTHER" id="PTHR38406:SF1">
    <property type="entry name" value="TRANSCRIPTIONAL REPRESSOR OPI1"/>
    <property type="match status" value="1"/>
</dbReference>
<dbReference type="GO" id="GO:0030968">
    <property type="term" value="P:endoplasmic reticulum unfolded protein response"/>
    <property type="evidence" value="ECO:0007669"/>
    <property type="project" value="TreeGrafter"/>
</dbReference>
<comment type="caution">
    <text evidence="2">The sequence shown here is derived from an EMBL/GenBank/DDBJ whole genome shotgun (WGS) entry which is preliminary data.</text>
</comment>
<dbReference type="Pfam" id="PF08618">
    <property type="entry name" value="Opi1"/>
    <property type="match status" value="1"/>
</dbReference>
<dbReference type="GO" id="GO:0003714">
    <property type="term" value="F:transcription corepressor activity"/>
    <property type="evidence" value="ECO:0007669"/>
    <property type="project" value="InterPro"/>
</dbReference>
<evidence type="ECO:0000256" key="1">
    <source>
        <dbReference type="SAM" id="MobiDB-lite"/>
    </source>
</evidence>
<dbReference type="GO" id="GO:0005783">
    <property type="term" value="C:endoplasmic reticulum"/>
    <property type="evidence" value="ECO:0007669"/>
    <property type="project" value="TreeGrafter"/>
</dbReference>
<feature type="region of interest" description="Disordered" evidence="1">
    <location>
        <begin position="160"/>
        <end position="211"/>
    </location>
</feature>
<evidence type="ECO:0008006" key="4">
    <source>
        <dbReference type="Google" id="ProtNLM"/>
    </source>
</evidence>
<dbReference type="GO" id="GO:0008654">
    <property type="term" value="P:phospholipid biosynthetic process"/>
    <property type="evidence" value="ECO:0007669"/>
    <property type="project" value="TreeGrafter"/>
</dbReference>
<dbReference type="GO" id="GO:0005634">
    <property type="term" value="C:nucleus"/>
    <property type="evidence" value="ECO:0007669"/>
    <property type="project" value="TreeGrafter"/>
</dbReference>
<feature type="compositionally biased region" description="Polar residues" evidence="1">
    <location>
        <begin position="73"/>
        <end position="83"/>
    </location>
</feature>
<dbReference type="PANTHER" id="PTHR38406">
    <property type="entry name" value="TRANSCRIPTIONAL REPRESSOR OPI1"/>
    <property type="match status" value="1"/>
</dbReference>
<evidence type="ECO:0000313" key="3">
    <source>
        <dbReference type="Proteomes" id="UP000242146"/>
    </source>
</evidence>
<evidence type="ECO:0000313" key="2">
    <source>
        <dbReference type="EMBL" id="ORX55547.1"/>
    </source>
</evidence>
<feature type="region of interest" description="Disordered" evidence="1">
    <location>
        <begin position="45"/>
        <end position="98"/>
    </location>
</feature>
<dbReference type="GO" id="GO:0006357">
    <property type="term" value="P:regulation of transcription by RNA polymerase II"/>
    <property type="evidence" value="ECO:0007669"/>
    <property type="project" value="TreeGrafter"/>
</dbReference>
<feature type="compositionally biased region" description="Polar residues" evidence="1">
    <location>
        <begin position="183"/>
        <end position="192"/>
    </location>
</feature>